<dbReference type="GO" id="GO:0042285">
    <property type="term" value="F:xylosyltransferase activity"/>
    <property type="evidence" value="ECO:0007669"/>
    <property type="project" value="TreeGrafter"/>
</dbReference>
<accession>A0A196SA94</accession>
<keyword evidence="4" id="KW-1133">Transmembrane helix</keyword>
<dbReference type="GO" id="GO:0035269">
    <property type="term" value="P:protein O-linked glycosylation via mannose"/>
    <property type="evidence" value="ECO:0007669"/>
    <property type="project" value="TreeGrafter"/>
</dbReference>
<keyword evidence="8" id="KW-0808">Transferase</keyword>
<evidence type="ECO:0000313" key="8">
    <source>
        <dbReference type="EMBL" id="OAO12919.1"/>
    </source>
</evidence>
<dbReference type="GO" id="GO:0015020">
    <property type="term" value="F:glucuronosyltransferase activity"/>
    <property type="evidence" value="ECO:0007669"/>
    <property type="project" value="TreeGrafter"/>
</dbReference>
<evidence type="ECO:0000313" key="9">
    <source>
        <dbReference type="Proteomes" id="UP000078348"/>
    </source>
</evidence>
<dbReference type="OrthoDB" id="205012at2759"/>
<dbReference type="EMBL" id="LXWW01000494">
    <property type="protein sequence ID" value="OAO12919.1"/>
    <property type="molecule type" value="Genomic_DNA"/>
</dbReference>
<dbReference type="InterPro" id="IPR051292">
    <property type="entry name" value="Xyl/GlcA_transferase"/>
</dbReference>
<feature type="region of interest" description="Disordered" evidence="7">
    <location>
        <begin position="85"/>
        <end position="131"/>
    </location>
</feature>
<keyword evidence="2" id="KW-0812">Transmembrane</keyword>
<keyword evidence="6" id="KW-0325">Glycoprotein</keyword>
<feature type="region of interest" description="Disordered" evidence="7">
    <location>
        <begin position="286"/>
        <end position="318"/>
    </location>
</feature>
<evidence type="ECO:0000256" key="3">
    <source>
        <dbReference type="ARBA" id="ARBA00022968"/>
    </source>
</evidence>
<comment type="caution">
    <text evidence="8">The sequence shown here is derived from an EMBL/GenBank/DDBJ whole genome shotgun (WGS) entry which is preliminary data.</text>
</comment>
<organism evidence="8 9">
    <name type="scientific">Blastocystis sp. subtype 1 (strain ATCC 50177 / NandII)</name>
    <dbReference type="NCBI Taxonomy" id="478820"/>
    <lineage>
        <taxon>Eukaryota</taxon>
        <taxon>Sar</taxon>
        <taxon>Stramenopiles</taxon>
        <taxon>Bigyra</taxon>
        <taxon>Opalozoa</taxon>
        <taxon>Opalinata</taxon>
        <taxon>Blastocystidae</taxon>
        <taxon>Blastocystis</taxon>
    </lineage>
</organism>
<keyword evidence="3" id="KW-0735">Signal-anchor</keyword>
<evidence type="ECO:0000256" key="6">
    <source>
        <dbReference type="ARBA" id="ARBA00023180"/>
    </source>
</evidence>
<dbReference type="AlphaFoldDB" id="A0A196SA94"/>
<dbReference type="PANTHER" id="PTHR12270">
    <property type="entry name" value="GLYCOSYLTRANSFERASE-RELATED"/>
    <property type="match status" value="1"/>
</dbReference>
<proteinExistence type="predicted"/>
<feature type="compositionally biased region" description="Basic residues" evidence="7">
    <location>
        <begin position="95"/>
        <end position="115"/>
    </location>
</feature>
<feature type="compositionally biased region" description="Low complexity" evidence="7">
    <location>
        <begin position="286"/>
        <end position="304"/>
    </location>
</feature>
<sequence length="636" mass="71810">MQLKQVFTFCFAAIFFILVVDLIFTSRSFASVSCSDASIWHSFFQSYVFVDTTVSSLRSDTILEEGSSATEIASAAETIVDTENNEMQTTASTRHAPRGAKWKSRRKQSARKKTKVRETAPVDQPLGLNYPPDHIDQNRVSFLQQILNPAIQSALRSVCSHDACSSQLARYRNLTRQWEEEPLERFATAEELASLRAFTGKNPQQLQRRYQRLWMARGEEAERAALPARERRIEKLVHWSAGLAACDGCVLDVNKTAFPLRRSDKPLLRRFVGSEEKEAFVSVRGVSGSDVSGGDVSEGDVNGDNSGGGVNEDESGDDKADTFSITGIIVTTFNRLHFLPHLLYRWTGPLVVVIHAPLADQPTLLAFLASHALPRRLQTLLYLEPAQSAQSTTFPINRLRNLAIQHCATTHYLIMDVDLWPSLNLMTELMKLPSVVRTSPKAAVIVPTFFFNRPAFLEHCFSYTACLLLALDAYPHDKTELASCLLTGHCEVGKNNIRTHLYVAPEWFTQSPTVTVSRVKCFVADMQEPYVLLPRQLSTPRFDEHFVNYGYNKVQLIEHLRAAGFQFYIMNNAFMMDMPHPDSSFRKDYLEGIKGDALRMHSVFSAFLHRIRVLPANVTRFPICTRPMEKYYVPVP</sequence>
<evidence type="ECO:0000256" key="1">
    <source>
        <dbReference type="ARBA" id="ARBA00004606"/>
    </source>
</evidence>
<comment type="subcellular location">
    <subcellularLocation>
        <location evidence="1">Membrane</location>
        <topology evidence="1">Single-pass type II membrane protein</topology>
    </subcellularLocation>
</comment>
<keyword evidence="5" id="KW-0472">Membrane</keyword>
<dbReference type="Proteomes" id="UP000078348">
    <property type="component" value="Unassembled WGS sequence"/>
</dbReference>
<dbReference type="SUPFAM" id="SSF53448">
    <property type="entry name" value="Nucleotide-diphospho-sugar transferases"/>
    <property type="match status" value="1"/>
</dbReference>
<evidence type="ECO:0000256" key="4">
    <source>
        <dbReference type="ARBA" id="ARBA00022989"/>
    </source>
</evidence>
<keyword evidence="9" id="KW-1185">Reference proteome</keyword>
<dbReference type="InterPro" id="IPR029044">
    <property type="entry name" value="Nucleotide-diphossugar_trans"/>
</dbReference>
<evidence type="ECO:0000256" key="2">
    <source>
        <dbReference type="ARBA" id="ARBA00022692"/>
    </source>
</evidence>
<name>A0A196SA94_BLAHN</name>
<dbReference type="GO" id="GO:0016020">
    <property type="term" value="C:membrane"/>
    <property type="evidence" value="ECO:0007669"/>
    <property type="project" value="UniProtKB-SubCell"/>
</dbReference>
<dbReference type="Pfam" id="PF13896">
    <property type="entry name" value="Glyco_transf_49"/>
    <property type="match status" value="1"/>
</dbReference>
<gene>
    <name evidence="8" type="ORF">AV274_5378</name>
</gene>
<evidence type="ECO:0000256" key="5">
    <source>
        <dbReference type="ARBA" id="ARBA00023136"/>
    </source>
</evidence>
<dbReference type="PANTHER" id="PTHR12270:SF52">
    <property type="entry name" value="GLYCOSYLTRANSFERASE-LIKE PROTEIN GNT13-RELATED"/>
    <property type="match status" value="1"/>
</dbReference>
<dbReference type="CDD" id="cd00761">
    <property type="entry name" value="Glyco_tranf_GTA_type"/>
    <property type="match status" value="1"/>
</dbReference>
<evidence type="ECO:0000256" key="7">
    <source>
        <dbReference type="SAM" id="MobiDB-lite"/>
    </source>
</evidence>
<protein>
    <submittedName>
        <fullName evidence="8">Glycosyltransferase-like protein LARGE1</fullName>
    </submittedName>
</protein>
<reference evidence="8 9" key="1">
    <citation type="submission" date="2016-05" db="EMBL/GenBank/DDBJ databases">
        <title>Nuclear genome of Blastocystis sp. subtype 1 NandII.</title>
        <authorList>
            <person name="Gentekaki E."/>
            <person name="Curtis B."/>
            <person name="Stairs C."/>
            <person name="Eme L."/>
            <person name="Herman E."/>
            <person name="Klimes V."/>
            <person name="Arias M.C."/>
            <person name="Elias M."/>
            <person name="Hilliou F."/>
            <person name="Klute M."/>
            <person name="Malik S.-B."/>
            <person name="Pightling A."/>
            <person name="Rachubinski R."/>
            <person name="Salas D."/>
            <person name="Schlacht A."/>
            <person name="Suga H."/>
            <person name="Archibald J."/>
            <person name="Ball S.G."/>
            <person name="Clark G."/>
            <person name="Dacks J."/>
            <person name="Van Der Giezen M."/>
            <person name="Tsaousis A."/>
            <person name="Roger A."/>
        </authorList>
    </citation>
    <scope>NUCLEOTIDE SEQUENCE [LARGE SCALE GENOMIC DNA]</scope>
    <source>
        <strain evidence="9">ATCC 50177 / NandII</strain>
    </source>
</reference>